<protein>
    <submittedName>
        <fullName evidence="3">Lectin</fullName>
    </submittedName>
</protein>
<feature type="region of interest" description="Disordered" evidence="1">
    <location>
        <begin position="180"/>
        <end position="206"/>
    </location>
</feature>
<dbReference type="SUPFAM" id="SSF56436">
    <property type="entry name" value="C-type lectin-like"/>
    <property type="match status" value="1"/>
</dbReference>
<reference evidence="3" key="1">
    <citation type="submission" date="2020-06" db="EMBL/GenBank/DDBJ databases">
        <title>Whole Genome Sequence of Bradyrhizobium sp. Strain 66S1MB.</title>
        <authorList>
            <person name="Bromfield E."/>
            <person name="Cloutier S."/>
        </authorList>
    </citation>
    <scope>NUCLEOTIDE SEQUENCE</scope>
    <source>
        <strain evidence="3">66S1MB</strain>
    </source>
</reference>
<dbReference type="InterPro" id="IPR016187">
    <property type="entry name" value="CTDL_fold"/>
</dbReference>
<dbReference type="Gene3D" id="3.10.100.10">
    <property type="entry name" value="Mannose-Binding Protein A, subunit A"/>
    <property type="match status" value="1"/>
</dbReference>
<proteinExistence type="predicted"/>
<sequence>MKSIAQIAVPACLAFVVMAAPPAAAQTADASFFVTSNGIGNGGNLGGLAGADNHCQTLAQAAGFGAPKTWRAYLSTQAANGQVAVNARDRIGKGPWKNVKGVVVVKDVADLHSAGNNLSKQTALSEKGEVINGAGDTPNRHDVLTGSQTDGTAFAAGEDRTCKNWTSSTQGAAMVGHFDRKGLRDDEPSRSWNTSHPSRGPDGGCSQADLKSTGGDGLLYCFAAN</sequence>
<gene>
    <name evidence="3" type="ORF">HU230_11880</name>
</gene>
<evidence type="ECO:0000256" key="1">
    <source>
        <dbReference type="SAM" id="MobiDB-lite"/>
    </source>
</evidence>
<feature type="compositionally biased region" description="Basic and acidic residues" evidence="1">
    <location>
        <begin position="180"/>
        <end position="189"/>
    </location>
</feature>
<comment type="caution">
    <text evidence="3">The sequence shown here is derived from an EMBL/GenBank/DDBJ whole genome shotgun (WGS) entry which is preliminary data.</text>
</comment>
<dbReference type="EMBL" id="JABWSX010000001">
    <property type="protein sequence ID" value="NVL06414.1"/>
    <property type="molecule type" value="Genomic_DNA"/>
</dbReference>
<accession>A0A973WK71</accession>
<dbReference type="AlphaFoldDB" id="A0A973WK71"/>
<dbReference type="InterPro" id="IPR016186">
    <property type="entry name" value="C-type_lectin-like/link_sf"/>
</dbReference>
<keyword evidence="2" id="KW-0732">Signal</keyword>
<evidence type="ECO:0000313" key="3">
    <source>
        <dbReference type="EMBL" id="NVL06414.1"/>
    </source>
</evidence>
<name>A0A973WK71_9BRAD</name>
<organism evidence="3">
    <name type="scientific">Bradyrhizobium quebecense</name>
    <dbReference type="NCBI Taxonomy" id="2748629"/>
    <lineage>
        <taxon>Bacteria</taxon>
        <taxon>Pseudomonadati</taxon>
        <taxon>Pseudomonadota</taxon>
        <taxon>Alphaproteobacteria</taxon>
        <taxon>Hyphomicrobiales</taxon>
        <taxon>Nitrobacteraceae</taxon>
        <taxon>Bradyrhizobium</taxon>
    </lineage>
</organism>
<feature type="chain" id="PRO_5036787329" evidence="2">
    <location>
        <begin position="20"/>
        <end position="225"/>
    </location>
</feature>
<evidence type="ECO:0000256" key="2">
    <source>
        <dbReference type="SAM" id="SignalP"/>
    </source>
</evidence>
<feature type="signal peptide" evidence="2">
    <location>
        <begin position="1"/>
        <end position="19"/>
    </location>
</feature>